<gene>
    <name evidence="2" type="ORF">OBBRIDRAFT_244745</name>
</gene>
<dbReference type="AlphaFoldDB" id="A0A8E2DL00"/>
<name>A0A8E2DL00_9APHY</name>
<protein>
    <submittedName>
        <fullName evidence="2">Uncharacterized protein</fullName>
    </submittedName>
</protein>
<dbReference type="EMBL" id="KV722533">
    <property type="protein sequence ID" value="OCH86323.1"/>
    <property type="molecule type" value="Genomic_DNA"/>
</dbReference>
<proteinExistence type="predicted"/>
<sequence length="66" mass="7366">MIDTSYTAHYMRLAWHCCLNLTLFPSRFATSEMCINIIPKGTTLSSPLPPPVQRSQGSALHQRTCA</sequence>
<organism evidence="2 3">
    <name type="scientific">Obba rivulosa</name>
    <dbReference type="NCBI Taxonomy" id="1052685"/>
    <lineage>
        <taxon>Eukaryota</taxon>
        <taxon>Fungi</taxon>
        <taxon>Dikarya</taxon>
        <taxon>Basidiomycota</taxon>
        <taxon>Agaricomycotina</taxon>
        <taxon>Agaricomycetes</taxon>
        <taxon>Polyporales</taxon>
        <taxon>Gelatoporiaceae</taxon>
        <taxon>Obba</taxon>
    </lineage>
</organism>
<accession>A0A8E2DL00</accession>
<keyword evidence="3" id="KW-1185">Reference proteome</keyword>
<dbReference type="Proteomes" id="UP000250043">
    <property type="component" value="Unassembled WGS sequence"/>
</dbReference>
<evidence type="ECO:0000313" key="3">
    <source>
        <dbReference type="Proteomes" id="UP000250043"/>
    </source>
</evidence>
<feature type="compositionally biased region" description="Polar residues" evidence="1">
    <location>
        <begin position="53"/>
        <end position="66"/>
    </location>
</feature>
<feature type="region of interest" description="Disordered" evidence="1">
    <location>
        <begin position="41"/>
        <end position="66"/>
    </location>
</feature>
<evidence type="ECO:0000313" key="2">
    <source>
        <dbReference type="EMBL" id="OCH86323.1"/>
    </source>
</evidence>
<reference evidence="2 3" key="1">
    <citation type="submission" date="2016-07" db="EMBL/GenBank/DDBJ databases">
        <title>Draft genome of the white-rot fungus Obba rivulosa 3A-2.</title>
        <authorList>
            <consortium name="DOE Joint Genome Institute"/>
            <person name="Miettinen O."/>
            <person name="Riley R."/>
            <person name="Acob R."/>
            <person name="Barry K."/>
            <person name="Cullen D."/>
            <person name="De Vries R."/>
            <person name="Hainaut M."/>
            <person name="Hatakka A."/>
            <person name="Henrissat B."/>
            <person name="Hilden K."/>
            <person name="Kuo R."/>
            <person name="Labutti K."/>
            <person name="Lipzen A."/>
            <person name="Makela M.R."/>
            <person name="Sandor L."/>
            <person name="Spatafora J.W."/>
            <person name="Grigoriev I.V."/>
            <person name="Hibbett D.S."/>
        </authorList>
    </citation>
    <scope>NUCLEOTIDE SEQUENCE [LARGE SCALE GENOMIC DNA]</scope>
    <source>
        <strain evidence="2 3">3A-2</strain>
    </source>
</reference>
<evidence type="ECO:0000256" key="1">
    <source>
        <dbReference type="SAM" id="MobiDB-lite"/>
    </source>
</evidence>